<keyword evidence="2" id="KW-1185">Reference proteome</keyword>
<gene>
    <name evidence="1" type="ORF">L6452_03813</name>
</gene>
<evidence type="ECO:0000313" key="1">
    <source>
        <dbReference type="EMBL" id="KAI3772623.1"/>
    </source>
</evidence>
<accession>A0ACB9FP99</accession>
<sequence>MKSDSTCPICKNPYQRRARSLTSRFRCGSSSLRDLIFMEGVTIINRLTPNSANDHLKLIWYWECTSSGYYHRLGYCALKVLSNDKYKSILHQTVVNCEKERISIPTFYCQSPDVVIGSASELVTDDLPACLLFTGSLHMQNTAISSGIEGYDQDFMIRCRNYSNKARIGNRKHGYVHEALSFVFGDTANKIRIYTLVLYAKHHDIMFLSCGDEIVIEERSAKELLNIVEVSRNKLHSK</sequence>
<proteinExistence type="predicted"/>
<dbReference type="EMBL" id="CM042047">
    <property type="protein sequence ID" value="KAI3772623.1"/>
    <property type="molecule type" value="Genomic_DNA"/>
</dbReference>
<dbReference type="Proteomes" id="UP001055879">
    <property type="component" value="Linkage Group LG01"/>
</dbReference>
<evidence type="ECO:0000313" key="2">
    <source>
        <dbReference type="Proteomes" id="UP001055879"/>
    </source>
</evidence>
<reference evidence="1 2" key="2">
    <citation type="journal article" date="2022" name="Mol. Ecol. Resour.">
        <title>The genomes of chicory, endive, great burdock and yacon provide insights into Asteraceae paleo-polyploidization history and plant inulin production.</title>
        <authorList>
            <person name="Fan W."/>
            <person name="Wang S."/>
            <person name="Wang H."/>
            <person name="Wang A."/>
            <person name="Jiang F."/>
            <person name="Liu H."/>
            <person name="Zhao H."/>
            <person name="Xu D."/>
            <person name="Zhang Y."/>
        </authorList>
    </citation>
    <scope>NUCLEOTIDE SEQUENCE [LARGE SCALE GENOMIC DNA]</scope>
    <source>
        <strain evidence="2">cv. Niubang</strain>
    </source>
</reference>
<reference evidence="2" key="1">
    <citation type="journal article" date="2022" name="Mol. Ecol. Resour.">
        <title>The genomes of chicory, endive, great burdock and yacon provide insights into Asteraceae palaeo-polyploidization history and plant inulin production.</title>
        <authorList>
            <person name="Fan W."/>
            <person name="Wang S."/>
            <person name="Wang H."/>
            <person name="Wang A."/>
            <person name="Jiang F."/>
            <person name="Liu H."/>
            <person name="Zhao H."/>
            <person name="Xu D."/>
            <person name="Zhang Y."/>
        </authorList>
    </citation>
    <scope>NUCLEOTIDE SEQUENCE [LARGE SCALE GENOMIC DNA]</scope>
    <source>
        <strain evidence="2">cv. Niubang</strain>
    </source>
</reference>
<name>A0ACB9FP99_ARCLA</name>
<protein>
    <submittedName>
        <fullName evidence="1">Uncharacterized protein</fullName>
    </submittedName>
</protein>
<comment type="caution">
    <text evidence="1">The sequence shown here is derived from an EMBL/GenBank/DDBJ whole genome shotgun (WGS) entry which is preliminary data.</text>
</comment>
<organism evidence="1 2">
    <name type="scientific">Arctium lappa</name>
    <name type="common">Greater burdock</name>
    <name type="synonym">Lappa major</name>
    <dbReference type="NCBI Taxonomy" id="4217"/>
    <lineage>
        <taxon>Eukaryota</taxon>
        <taxon>Viridiplantae</taxon>
        <taxon>Streptophyta</taxon>
        <taxon>Embryophyta</taxon>
        <taxon>Tracheophyta</taxon>
        <taxon>Spermatophyta</taxon>
        <taxon>Magnoliopsida</taxon>
        <taxon>eudicotyledons</taxon>
        <taxon>Gunneridae</taxon>
        <taxon>Pentapetalae</taxon>
        <taxon>asterids</taxon>
        <taxon>campanulids</taxon>
        <taxon>Asterales</taxon>
        <taxon>Asteraceae</taxon>
        <taxon>Carduoideae</taxon>
        <taxon>Cardueae</taxon>
        <taxon>Arctiinae</taxon>
        <taxon>Arctium</taxon>
    </lineage>
</organism>